<feature type="region of interest" description="Disordered" evidence="1">
    <location>
        <begin position="1"/>
        <end position="38"/>
    </location>
</feature>
<dbReference type="EMBL" id="CAJOBI010133570">
    <property type="protein sequence ID" value="CAF4735927.1"/>
    <property type="molecule type" value="Genomic_DNA"/>
</dbReference>
<accession>A0A8S3ASD8</accession>
<sequence>MRILRQKDGHIMIQTHENEGESIKATPSKSNNDDADIEEKLREAQLARLENERL</sequence>
<dbReference type="AlphaFoldDB" id="A0A8S3ASD8"/>
<feature type="compositionally biased region" description="Basic and acidic residues" evidence="1">
    <location>
        <begin position="1"/>
        <end position="22"/>
    </location>
</feature>
<protein>
    <submittedName>
        <fullName evidence="2">Uncharacterized protein</fullName>
    </submittedName>
</protein>
<evidence type="ECO:0000313" key="2">
    <source>
        <dbReference type="EMBL" id="CAF4735927.1"/>
    </source>
</evidence>
<reference evidence="2" key="1">
    <citation type="submission" date="2021-02" db="EMBL/GenBank/DDBJ databases">
        <authorList>
            <person name="Nowell W R."/>
        </authorList>
    </citation>
    <scope>NUCLEOTIDE SEQUENCE</scope>
</reference>
<organism evidence="2 3">
    <name type="scientific">Rotaria magnacalcarata</name>
    <dbReference type="NCBI Taxonomy" id="392030"/>
    <lineage>
        <taxon>Eukaryota</taxon>
        <taxon>Metazoa</taxon>
        <taxon>Spiralia</taxon>
        <taxon>Gnathifera</taxon>
        <taxon>Rotifera</taxon>
        <taxon>Eurotatoria</taxon>
        <taxon>Bdelloidea</taxon>
        <taxon>Philodinida</taxon>
        <taxon>Philodinidae</taxon>
        <taxon>Rotaria</taxon>
    </lineage>
</organism>
<comment type="caution">
    <text evidence="2">The sequence shown here is derived from an EMBL/GenBank/DDBJ whole genome shotgun (WGS) entry which is preliminary data.</text>
</comment>
<dbReference type="Proteomes" id="UP000676336">
    <property type="component" value="Unassembled WGS sequence"/>
</dbReference>
<evidence type="ECO:0000256" key="1">
    <source>
        <dbReference type="SAM" id="MobiDB-lite"/>
    </source>
</evidence>
<evidence type="ECO:0000313" key="3">
    <source>
        <dbReference type="Proteomes" id="UP000676336"/>
    </source>
</evidence>
<gene>
    <name evidence="2" type="ORF">SMN809_LOCUS44491</name>
</gene>
<name>A0A8S3ASD8_9BILA</name>
<proteinExistence type="predicted"/>
<feature type="non-terminal residue" evidence="2">
    <location>
        <position position="1"/>
    </location>
</feature>